<accession>A0A4Q9GTS4</accession>
<gene>
    <name evidence="2" type="ORF">EYE40_09390</name>
</gene>
<dbReference type="Proteomes" id="UP000294194">
    <property type="component" value="Unassembled WGS sequence"/>
</dbReference>
<proteinExistence type="predicted"/>
<dbReference type="EMBL" id="SISG01000001">
    <property type="protein sequence ID" value="TBN57584.1"/>
    <property type="molecule type" value="Genomic_DNA"/>
</dbReference>
<protein>
    <submittedName>
        <fullName evidence="2">Uncharacterized protein</fullName>
    </submittedName>
</protein>
<organism evidence="2 3">
    <name type="scientific">Glaciihabitans arcticus</name>
    <dbReference type="NCBI Taxonomy" id="2668039"/>
    <lineage>
        <taxon>Bacteria</taxon>
        <taxon>Bacillati</taxon>
        <taxon>Actinomycetota</taxon>
        <taxon>Actinomycetes</taxon>
        <taxon>Micrococcales</taxon>
        <taxon>Microbacteriaceae</taxon>
        <taxon>Glaciihabitans</taxon>
    </lineage>
</organism>
<comment type="caution">
    <text evidence="2">The sequence shown here is derived from an EMBL/GenBank/DDBJ whole genome shotgun (WGS) entry which is preliminary data.</text>
</comment>
<evidence type="ECO:0000256" key="1">
    <source>
        <dbReference type="SAM" id="MobiDB-lite"/>
    </source>
</evidence>
<name>A0A4Q9GTS4_9MICO</name>
<evidence type="ECO:0000313" key="3">
    <source>
        <dbReference type="Proteomes" id="UP000294194"/>
    </source>
</evidence>
<dbReference type="AlphaFoldDB" id="A0A4Q9GTS4"/>
<reference evidence="3" key="1">
    <citation type="submission" date="2019-02" db="EMBL/GenBank/DDBJ databases">
        <title>Glaciihabitans arcticus sp. nov., a psychrotolerant bacterium isolated from polar soil.</title>
        <authorList>
            <person name="Dahal R.H."/>
        </authorList>
    </citation>
    <scope>NUCLEOTIDE SEQUENCE [LARGE SCALE GENOMIC DNA]</scope>
    <source>
        <strain evidence="3">RP-3-7</strain>
    </source>
</reference>
<feature type="region of interest" description="Disordered" evidence="1">
    <location>
        <begin position="1"/>
        <end position="25"/>
    </location>
</feature>
<sequence>MTLVATRTPSSSVTKNSGGGTYRNNVSGNFVAPKAHEPASVDDALTEKLSRELLDHIYRTNLTVAGLPSVFAAKERAPLPEASTQQPSAEHPRTIFVADISDSIRTTRVEHAVRISNLLNHRISSYLPKLWSPGLDFNALVPDIHPLIPDITSLMPDLHALIPDLQVPAVPATWLPSIFGRSEALTAWLPIVGELGLGGGILTPWFVGSNKRGVTLTHRPMSADLRLSRFALLEKAAKQLTRLIAAGEAQPTDEARASLRTFMNSFVVDGGPTPQIAASPDGSIEVAWVTDSAVGAVFADDGSYSVWGQDEHGVDLFDFDVEEDMPTTRHDQIAGLLADMASRIRYPLPIE</sequence>
<evidence type="ECO:0000313" key="2">
    <source>
        <dbReference type="EMBL" id="TBN57584.1"/>
    </source>
</evidence>
<dbReference type="RefSeq" id="WP_130981695.1">
    <property type="nucleotide sequence ID" value="NZ_SISG01000001.1"/>
</dbReference>
<keyword evidence="3" id="KW-1185">Reference proteome</keyword>